<evidence type="ECO:0000313" key="6">
    <source>
        <dbReference type="Proteomes" id="UP001338125"/>
    </source>
</evidence>
<feature type="domain" description="Xylanolytic transcriptional activator regulatory" evidence="4">
    <location>
        <begin position="91"/>
        <end position="163"/>
    </location>
</feature>
<dbReference type="Proteomes" id="UP001338125">
    <property type="component" value="Unassembled WGS sequence"/>
</dbReference>
<protein>
    <submittedName>
        <fullName evidence="5">Oosporein cluster regulator OpS3</fullName>
    </submittedName>
</protein>
<keyword evidence="6" id="KW-1185">Reference proteome</keyword>
<accession>A0ABR0SBN2</accession>
<comment type="caution">
    <text evidence="5">The sequence shown here is derived from an EMBL/GenBank/DDBJ whole genome shotgun (WGS) entry which is preliminary data.</text>
</comment>
<keyword evidence="3" id="KW-0539">Nucleus</keyword>
<sequence>MDWQALFEQWAIKGAMIDGMTALGIQCGHAAGVGSRILGLEGDASRQCGWYYFKRCRDRLRNEGSRVTVDAIRCYIILALFQLQANQLEDAYYMVGLGIRRAHMSNLHLAPPAHLSPEESVGRVRTWWLLYWLDIHCAIQLDRPSAIQRSSISCPAPPDPNDGLSSADNSFGWAPWKGFHPWAYSFFHSKLTLAIAQALEGMPNINFIDEAEAASMLEPSAKRLSSSIKHLEGWLNGLPGHLSNSHDIDSNGTFIREGTGDTATHTITSTPSIVTATLTLGIPDWLQRQRIMLEIQYHNACILLQRPFILWSSGNGTVPTPPIPSRTKQHADSAIEHATTLISMLDCTYSKSDVFDGLPMAFQALWNATATIAAHLLINPQGPQTEQLSQSLSSVLSILDSHSRANPDAVQIYEVSHSLICRLQDATGLMILSYTAISPDDTVTTFSMPSNSAQGYMNGSLIMPEMPEVSHDAFGTFDTDLFDEILGARHG</sequence>
<dbReference type="EMBL" id="JAVFKD010000015">
    <property type="protein sequence ID" value="KAK5989205.1"/>
    <property type="molecule type" value="Genomic_DNA"/>
</dbReference>
<dbReference type="InterPro" id="IPR051127">
    <property type="entry name" value="Fungal_SecMet_Regulators"/>
</dbReference>
<keyword evidence="1" id="KW-0805">Transcription regulation</keyword>
<organism evidence="5 6">
    <name type="scientific">Cladobotryum mycophilum</name>
    <dbReference type="NCBI Taxonomy" id="491253"/>
    <lineage>
        <taxon>Eukaryota</taxon>
        <taxon>Fungi</taxon>
        <taxon>Dikarya</taxon>
        <taxon>Ascomycota</taxon>
        <taxon>Pezizomycotina</taxon>
        <taxon>Sordariomycetes</taxon>
        <taxon>Hypocreomycetidae</taxon>
        <taxon>Hypocreales</taxon>
        <taxon>Hypocreaceae</taxon>
        <taxon>Cladobotryum</taxon>
    </lineage>
</organism>
<dbReference type="Pfam" id="PF04082">
    <property type="entry name" value="Fungal_trans"/>
    <property type="match status" value="1"/>
</dbReference>
<dbReference type="PANTHER" id="PTHR47424:SF12">
    <property type="entry name" value="TRANSCRIPTION FACTOR ASQA"/>
    <property type="match status" value="1"/>
</dbReference>
<keyword evidence="2" id="KW-0804">Transcription</keyword>
<evidence type="ECO:0000256" key="2">
    <source>
        <dbReference type="ARBA" id="ARBA00023163"/>
    </source>
</evidence>
<evidence type="ECO:0000313" key="5">
    <source>
        <dbReference type="EMBL" id="KAK5989205.1"/>
    </source>
</evidence>
<dbReference type="CDD" id="cd12148">
    <property type="entry name" value="fungal_TF_MHR"/>
    <property type="match status" value="1"/>
</dbReference>
<dbReference type="PANTHER" id="PTHR47424">
    <property type="entry name" value="REGULATORY PROTEIN GAL4"/>
    <property type="match status" value="1"/>
</dbReference>
<dbReference type="SMART" id="SM00906">
    <property type="entry name" value="Fungal_trans"/>
    <property type="match status" value="1"/>
</dbReference>
<evidence type="ECO:0000256" key="3">
    <source>
        <dbReference type="ARBA" id="ARBA00023242"/>
    </source>
</evidence>
<evidence type="ECO:0000259" key="4">
    <source>
        <dbReference type="SMART" id="SM00906"/>
    </source>
</evidence>
<dbReference type="InterPro" id="IPR007219">
    <property type="entry name" value="XnlR_reg_dom"/>
</dbReference>
<proteinExistence type="predicted"/>
<gene>
    <name evidence="5" type="ORF">PT974_10707</name>
</gene>
<name>A0ABR0SBN2_9HYPO</name>
<evidence type="ECO:0000256" key="1">
    <source>
        <dbReference type="ARBA" id="ARBA00023015"/>
    </source>
</evidence>
<reference evidence="5 6" key="1">
    <citation type="submission" date="2024-01" db="EMBL/GenBank/DDBJ databases">
        <title>Complete genome of Cladobotryum mycophilum ATHUM6906.</title>
        <authorList>
            <person name="Christinaki A.C."/>
            <person name="Myridakis A.I."/>
            <person name="Kouvelis V.N."/>
        </authorList>
    </citation>
    <scope>NUCLEOTIDE SEQUENCE [LARGE SCALE GENOMIC DNA]</scope>
    <source>
        <strain evidence="5 6">ATHUM6906</strain>
    </source>
</reference>